<dbReference type="InterPro" id="IPR051691">
    <property type="entry name" value="Metab_Enz_Cyan_OpOx_G3PDH"/>
</dbReference>
<dbReference type="Gene3D" id="1.10.10.1100">
    <property type="entry name" value="BFD-like [2Fe-2S]-binding domain"/>
    <property type="match status" value="1"/>
</dbReference>
<dbReference type="STRING" id="415015.SAMN05660462_01062"/>
<feature type="domain" description="SoxA A3" evidence="2">
    <location>
        <begin position="7"/>
        <end position="84"/>
    </location>
</feature>
<dbReference type="RefSeq" id="WP_091728214.1">
    <property type="nucleotide sequence ID" value="NZ_FNQE01000009.1"/>
</dbReference>
<protein>
    <submittedName>
        <fullName evidence="3">BFD-like [2Fe-2S] binding domain-containing protein</fullName>
    </submittedName>
</protein>
<evidence type="ECO:0000259" key="2">
    <source>
        <dbReference type="Pfam" id="PF17806"/>
    </source>
</evidence>
<evidence type="ECO:0000256" key="1">
    <source>
        <dbReference type="ARBA" id="ARBA00023002"/>
    </source>
</evidence>
<keyword evidence="1" id="KW-0560">Oxidoreductase</keyword>
<evidence type="ECO:0000313" key="3">
    <source>
        <dbReference type="EMBL" id="SDY85313.1"/>
    </source>
</evidence>
<dbReference type="PANTHER" id="PTHR42949:SF3">
    <property type="entry name" value="ANAEROBIC GLYCEROL-3-PHOSPHATE DEHYDROGENASE SUBUNIT B"/>
    <property type="match status" value="1"/>
</dbReference>
<dbReference type="EMBL" id="FNQE01000009">
    <property type="protein sequence ID" value="SDY85313.1"/>
    <property type="molecule type" value="Genomic_DNA"/>
</dbReference>
<organism evidence="3 4">
    <name type="scientific">Proteiniborus ethanoligenes</name>
    <dbReference type="NCBI Taxonomy" id="415015"/>
    <lineage>
        <taxon>Bacteria</taxon>
        <taxon>Bacillati</taxon>
        <taxon>Bacillota</taxon>
        <taxon>Clostridia</taxon>
        <taxon>Eubacteriales</taxon>
        <taxon>Proteiniborus</taxon>
    </lineage>
</organism>
<reference evidence="3 4" key="1">
    <citation type="submission" date="2016-10" db="EMBL/GenBank/DDBJ databases">
        <authorList>
            <person name="de Groot N.N."/>
        </authorList>
    </citation>
    <scope>NUCLEOTIDE SEQUENCE [LARGE SCALE GENOMIC DNA]</scope>
    <source>
        <strain evidence="3 4">DSM 21650</strain>
    </source>
</reference>
<dbReference type="Pfam" id="PF17806">
    <property type="entry name" value="SO_alpha_A3"/>
    <property type="match status" value="1"/>
</dbReference>
<dbReference type="Proteomes" id="UP000198625">
    <property type="component" value="Unassembled WGS sequence"/>
</dbReference>
<dbReference type="CDD" id="cd19946">
    <property type="entry name" value="GlpA-like_Fer2_BFD-like"/>
    <property type="match status" value="1"/>
</dbReference>
<evidence type="ECO:0000313" key="4">
    <source>
        <dbReference type="Proteomes" id="UP000198625"/>
    </source>
</evidence>
<keyword evidence="4" id="KW-1185">Reference proteome</keyword>
<dbReference type="InterPro" id="IPR041117">
    <property type="entry name" value="SoxA_A3"/>
</dbReference>
<accession>A0A1H3N997</accession>
<sequence>MSNETIICRCSDITLEEIRQLIQEGYRTVDEIKRISRAGMGPCQGRTCSQLILREIANYTGRSIAELEVSVSRPPVTGIKLKQIVSGGGAYD</sequence>
<proteinExistence type="predicted"/>
<dbReference type="AlphaFoldDB" id="A0A1H3N997"/>
<dbReference type="GO" id="GO:0016491">
    <property type="term" value="F:oxidoreductase activity"/>
    <property type="evidence" value="ECO:0007669"/>
    <property type="project" value="UniProtKB-KW"/>
</dbReference>
<dbReference type="InterPro" id="IPR041854">
    <property type="entry name" value="BFD-like_2Fe2S-bd_dom_sf"/>
</dbReference>
<dbReference type="PANTHER" id="PTHR42949">
    <property type="entry name" value="ANAEROBIC GLYCEROL-3-PHOSPHATE DEHYDROGENASE SUBUNIT B"/>
    <property type="match status" value="1"/>
</dbReference>
<dbReference type="OrthoDB" id="9801699at2"/>
<gene>
    <name evidence="3" type="ORF">SAMN05660462_01062</name>
</gene>
<name>A0A1H3N997_9FIRM</name>